<sequence>MEFKISKDLILELEQHIVNKNDRDLERLLHDMHHADIAEILDELDFDEATYIFKVLDSEKTSEILLELEDDLRENILKRLSAKEIAEELDELNTDDAADIIAELSQSKKEEVISELDDLEHAKDIIDLLRYDEDSAGGLMGKELVKVNENWSVLTCVKEMRAQAENVSRVHSIYVVDDENRLKGRLSLKDLLTTSTKTQIADIYIKKVTFVNVDAEDVEVARIMQKYDLEAIPVVDAMGRLVGRITIDDIIDVIRDEADKDYQLAAGISQDVEADDSILELTKARLPWLVLALLGGFITVRVLGLFEGAMLEHGNLFFFTPLIAAMAGNVGVQSSAIIVQGLANNTLSGSLFNRLIKEISLSLLNGAILSVILFLGSYFLLDEPPIIGIVICSALVSVIIIASLIGTFVPLLLDKFGIDPALATGPFITTSNDICGILIYFSIAKMILGF</sequence>
<dbReference type="EMBL" id="JACRUJ010000001">
    <property type="protein sequence ID" value="MBC5840652.1"/>
    <property type="molecule type" value="Genomic_DNA"/>
</dbReference>
<accession>A0ABR7J634</accession>
<evidence type="ECO:0000256" key="6">
    <source>
        <dbReference type="ARBA" id="ARBA00022989"/>
    </source>
</evidence>
<keyword evidence="6 9" id="KW-1133">Transmembrane helix</keyword>
<evidence type="ECO:0000256" key="7">
    <source>
        <dbReference type="ARBA" id="ARBA00023136"/>
    </source>
</evidence>
<dbReference type="SUPFAM" id="SSF54631">
    <property type="entry name" value="CBS-domain pair"/>
    <property type="match status" value="1"/>
</dbReference>
<keyword evidence="9" id="KW-1003">Cell membrane</keyword>
<keyword evidence="8" id="KW-0129">CBS domain</keyword>
<dbReference type="NCBIfam" id="TIGR00400">
    <property type="entry name" value="mgtE"/>
    <property type="match status" value="1"/>
</dbReference>
<feature type="transmembrane region" description="Helical" evidence="9">
    <location>
        <begin position="386"/>
        <end position="413"/>
    </location>
</feature>
<evidence type="ECO:0000256" key="1">
    <source>
        <dbReference type="ARBA" id="ARBA00004141"/>
    </source>
</evidence>
<evidence type="ECO:0000256" key="3">
    <source>
        <dbReference type="ARBA" id="ARBA00022448"/>
    </source>
</evidence>
<dbReference type="Gene3D" id="1.25.60.10">
    <property type="entry name" value="MgtE N-terminal domain-like"/>
    <property type="match status" value="1"/>
</dbReference>
<feature type="transmembrane region" description="Helical" evidence="9">
    <location>
        <begin position="286"/>
        <end position="306"/>
    </location>
</feature>
<dbReference type="SUPFAM" id="SSF161093">
    <property type="entry name" value="MgtE membrane domain-like"/>
    <property type="match status" value="1"/>
</dbReference>
<dbReference type="InterPro" id="IPR038076">
    <property type="entry name" value="MgtE_N_sf"/>
</dbReference>
<feature type="transmembrane region" description="Helical" evidence="9">
    <location>
        <begin position="359"/>
        <end position="380"/>
    </location>
</feature>
<dbReference type="Gene3D" id="3.10.580.10">
    <property type="entry name" value="CBS-domain"/>
    <property type="match status" value="1"/>
</dbReference>
<name>A0ABR7J634_9FLAO</name>
<comment type="subunit">
    <text evidence="9">Homodimer.</text>
</comment>
<gene>
    <name evidence="11" type="primary">mgtE</name>
    <name evidence="11" type="ORF">H8R23_04470</name>
</gene>
<comment type="function">
    <text evidence="9">Acts as a magnesium transporter.</text>
</comment>
<dbReference type="PANTHER" id="PTHR43773">
    <property type="entry name" value="MAGNESIUM TRANSPORTER MGTE"/>
    <property type="match status" value="1"/>
</dbReference>
<dbReference type="SMART" id="SM00924">
    <property type="entry name" value="MgtE_N"/>
    <property type="match status" value="1"/>
</dbReference>
<keyword evidence="7 9" id="KW-0472">Membrane</keyword>
<dbReference type="CDD" id="cd04606">
    <property type="entry name" value="CBS_pair_Mg_transporter"/>
    <property type="match status" value="1"/>
</dbReference>
<keyword evidence="3 9" id="KW-0813">Transport</keyword>
<dbReference type="PANTHER" id="PTHR43773:SF1">
    <property type="entry name" value="MAGNESIUM TRANSPORTER MGTE"/>
    <property type="match status" value="1"/>
</dbReference>
<dbReference type="InterPro" id="IPR000644">
    <property type="entry name" value="CBS_dom"/>
</dbReference>
<feature type="transmembrane region" description="Helical" evidence="9">
    <location>
        <begin position="318"/>
        <end position="339"/>
    </location>
</feature>
<reference evidence="11 12" key="1">
    <citation type="submission" date="2020-08" db="EMBL/GenBank/DDBJ databases">
        <title>Description of novel Flavobacterium F-380 isolate.</title>
        <authorList>
            <person name="Saticioglu I.B."/>
            <person name="Duman M."/>
            <person name="Altun S."/>
        </authorList>
    </citation>
    <scope>NUCLEOTIDE SEQUENCE [LARGE SCALE GENOMIC DNA]</scope>
    <source>
        <strain evidence="11 12">F-380</strain>
    </source>
</reference>
<keyword evidence="4 9" id="KW-0812">Transmembrane</keyword>
<keyword evidence="5 9" id="KW-0460">Magnesium</keyword>
<keyword evidence="9" id="KW-0479">Metal-binding</keyword>
<evidence type="ECO:0000256" key="5">
    <source>
        <dbReference type="ARBA" id="ARBA00022842"/>
    </source>
</evidence>
<evidence type="ECO:0000256" key="9">
    <source>
        <dbReference type="RuleBase" id="RU362011"/>
    </source>
</evidence>
<comment type="subcellular location">
    <subcellularLocation>
        <location evidence="9">Cell membrane</location>
        <topology evidence="9">Multi-pass membrane protein</topology>
    </subcellularLocation>
    <subcellularLocation>
        <location evidence="1">Membrane</location>
        <topology evidence="1">Multi-pass membrane protein</topology>
    </subcellularLocation>
</comment>
<evidence type="ECO:0000313" key="12">
    <source>
        <dbReference type="Proteomes" id="UP000629963"/>
    </source>
</evidence>
<dbReference type="InterPro" id="IPR046342">
    <property type="entry name" value="CBS_dom_sf"/>
</dbReference>
<comment type="caution">
    <text evidence="11">The sequence shown here is derived from an EMBL/GenBank/DDBJ whole genome shotgun (WGS) entry which is preliminary data.</text>
</comment>
<dbReference type="PROSITE" id="PS51371">
    <property type="entry name" value="CBS"/>
    <property type="match status" value="2"/>
</dbReference>
<comment type="similarity">
    <text evidence="2 9">Belongs to the SLC41A transporter family.</text>
</comment>
<protein>
    <recommendedName>
        <fullName evidence="9">Magnesium transporter MgtE</fullName>
    </recommendedName>
</protein>
<dbReference type="Proteomes" id="UP000629963">
    <property type="component" value="Unassembled WGS sequence"/>
</dbReference>
<organism evidence="11 12">
    <name type="scientific">Flavobacterium kayseriense</name>
    <dbReference type="NCBI Taxonomy" id="2764714"/>
    <lineage>
        <taxon>Bacteria</taxon>
        <taxon>Pseudomonadati</taxon>
        <taxon>Bacteroidota</taxon>
        <taxon>Flavobacteriia</taxon>
        <taxon>Flavobacteriales</taxon>
        <taxon>Flavobacteriaceae</taxon>
        <taxon>Flavobacterium</taxon>
    </lineage>
</organism>
<evidence type="ECO:0000256" key="8">
    <source>
        <dbReference type="PROSITE-ProRule" id="PRU00703"/>
    </source>
</evidence>
<feature type="domain" description="CBS" evidence="10">
    <location>
        <begin position="204"/>
        <end position="260"/>
    </location>
</feature>
<feature type="domain" description="CBS" evidence="10">
    <location>
        <begin position="140"/>
        <end position="203"/>
    </location>
</feature>
<comment type="caution">
    <text evidence="9">Lacks conserved residue(s) required for the propagation of feature annotation.</text>
</comment>
<dbReference type="Pfam" id="PF01769">
    <property type="entry name" value="MgtE"/>
    <property type="match status" value="1"/>
</dbReference>
<evidence type="ECO:0000256" key="2">
    <source>
        <dbReference type="ARBA" id="ARBA00009749"/>
    </source>
</evidence>
<dbReference type="Gene3D" id="1.10.357.20">
    <property type="entry name" value="SLC41 divalent cation transporters, integral membrane domain"/>
    <property type="match status" value="1"/>
</dbReference>
<keyword evidence="12" id="KW-1185">Reference proteome</keyword>
<proteinExistence type="inferred from homology"/>
<dbReference type="InterPro" id="IPR036739">
    <property type="entry name" value="SLC41_membr_dom_sf"/>
</dbReference>
<evidence type="ECO:0000256" key="4">
    <source>
        <dbReference type="ARBA" id="ARBA00022692"/>
    </source>
</evidence>
<dbReference type="InterPro" id="IPR006669">
    <property type="entry name" value="MgtE_transporter"/>
</dbReference>
<evidence type="ECO:0000259" key="10">
    <source>
        <dbReference type="PROSITE" id="PS51371"/>
    </source>
</evidence>
<dbReference type="Pfam" id="PF00571">
    <property type="entry name" value="CBS"/>
    <property type="match status" value="2"/>
</dbReference>
<dbReference type="SMART" id="SM00116">
    <property type="entry name" value="CBS"/>
    <property type="match status" value="2"/>
</dbReference>
<dbReference type="RefSeq" id="WP_187009213.1">
    <property type="nucleotide sequence ID" value="NZ_JACRUI010000001.1"/>
</dbReference>
<dbReference type="InterPro" id="IPR006668">
    <property type="entry name" value="Mg_transptr_MgtE_intracell_dom"/>
</dbReference>
<dbReference type="InterPro" id="IPR006667">
    <property type="entry name" value="SLC41_membr_dom"/>
</dbReference>
<dbReference type="Pfam" id="PF03448">
    <property type="entry name" value="MgtE_N"/>
    <property type="match status" value="1"/>
</dbReference>
<evidence type="ECO:0000313" key="11">
    <source>
        <dbReference type="EMBL" id="MBC5840652.1"/>
    </source>
</evidence>
<dbReference type="SUPFAM" id="SSF158791">
    <property type="entry name" value="MgtE N-terminal domain-like"/>
    <property type="match status" value="1"/>
</dbReference>